<keyword evidence="3" id="KW-0813">Transport</keyword>
<evidence type="ECO:0000256" key="1">
    <source>
        <dbReference type="ARBA" id="ARBA00004123"/>
    </source>
</evidence>
<protein>
    <recommendedName>
        <fullName evidence="9">Ribosome biogenesis protein Alb1</fullName>
    </recommendedName>
</protein>
<dbReference type="InterPro" id="IPR022784">
    <property type="entry name" value="Ribosome_bgen_Alb1"/>
</dbReference>
<feature type="compositionally biased region" description="Polar residues" evidence="7">
    <location>
        <begin position="44"/>
        <end position="60"/>
    </location>
</feature>
<dbReference type="AlphaFoldDB" id="A0A022WGW8"/>
<evidence type="ECO:0000256" key="2">
    <source>
        <dbReference type="ARBA" id="ARBA00004496"/>
    </source>
</evidence>
<dbReference type="HOGENOM" id="CLU_085138_1_0_1"/>
<keyword evidence="4" id="KW-0963">Cytoplasm</keyword>
<proteinExistence type="predicted"/>
<accession>A0A022WGW8</accession>
<evidence type="ECO:0000256" key="7">
    <source>
        <dbReference type="SAM" id="MobiDB-lite"/>
    </source>
</evidence>
<sequence>MAKTPKLKSNGRSKSVHSRAARREVSPSVNVDKSLTSLPRAERTSTSVPAVLGTQHNSGVSKKSKKPKSRAQRLRQEKGLERAEVVLDKREKKVTKSVRKFSSVKARKATWDELNKKINRAPEKGKEETKDVDIDDMDEMEAETTLPAPQASIHIPTETAEQTALELDEDIT</sequence>
<dbReference type="Proteomes" id="UP000023758">
    <property type="component" value="Unassembled WGS sequence"/>
</dbReference>
<dbReference type="GO" id="GO:0030687">
    <property type="term" value="C:preribosome, large subunit precursor"/>
    <property type="evidence" value="ECO:0007669"/>
    <property type="project" value="TreeGrafter"/>
</dbReference>
<evidence type="ECO:0008006" key="9">
    <source>
        <dbReference type="Google" id="ProtNLM"/>
    </source>
</evidence>
<dbReference type="GO" id="GO:0000055">
    <property type="term" value="P:ribosomal large subunit export from nucleus"/>
    <property type="evidence" value="ECO:0007669"/>
    <property type="project" value="TreeGrafter"/>
</dbReference>
<name>A0A022WGW8_TRIRU</name>
<organism evidence="8">
    <name type="scientific">Trichophyton rubrum CBS 288.86</name>
    <dbReference type="NCBI Taxonomy" id="1215330"/>
    <lineage>
        <taxon>Eukaryota</taxon>
        <taxon>Fungi</taxon>
        <taxon>Dikarya</taxon>
        <taxon>Ascomycota</taxon>
        <taxon>Pezizomycotina</taxon>
        <taxon>Eurotiomycetes</taxon>
        <taxon>Eurotiomycetidae</taxon>
        <taxon>Onygenales</taxon>
        <taxon>Arthrodermataceae</taxon>
        <taxon>Trichophyton</taxon>
    </lineage>
</organism>
<feature type="region of interest" description="Disordered" evidence="7">
    <location>
        <begin position="1"/>
        <end position="82"/>
    </location>
</feature>
<dbReference type="EMBL" id="KK207682">
    <property type="protein sequence ID" value="EZF57635.1"/>
    <property type="molecule type" value="Genomic_DNA"/>
</dbReference>
<dbReference type="GO" id="GO:0005737">
    <property type="term" value="C:cytoplasm"/>
    <property type="evidence" value="ECO:0007669"/>
    <property type="project" value="UniProtKB-SubCell"/>
</dbReference>
<reference evidence="8" key="1">
    <citation type="submission" date="2014-02" db="EMBL/GenBank/DDBJ databases">
        <title>The Genome Sequence of Trichophyton rubrum (morphotype fischeri) CBS 288.86.</title>
        <authorList>
            <consortium name="The Broad Institute Genomics Platform"/>
            <person name="Cuomo C.A."/>
            <person name="White T.C."/>
            <person name="Graser Y."/>
            <person name="Martinez-Rossi N."/>
            <person name="Heitman J."/>
            <person name="Young S.K."/>
            <person name="Zeng Q."/>
            <person name="Gargeya S."/>
            <person name="Abouelleil A."/>
            <person name="Alvarado L."/>
            <person name="Chapman S.B."/>
            <person name="Gainer-Dewar J."/>
            <person name="Goldberg J."/>
            <person name="Griggs A."/>
            <person name="Gujja S."/>
            <person name="Hansen M."/>
            <person name="Howarth C."/>
            <person name="Imamovic A."/>
            <person name="Larimer J."/>
            <person name="Martinez D."/>
            <person name="Murphy C."/>
            <person name="Pearson M.D."/>
            <person name="Persinoti G."/>
            <person name="Poon T."/>
            <person name="Priest M."/>
            <person name="Roberts A.D."/>
            <person name="Saif S."/>
            <person name="Shea T.D."/>
            <person name="Sykes S.N."/>
            <person name="Wortman J."/>
            <person name="Nusbaum C."/>
            <person name="Birren B."/>
        </authorList>
    </citation>
    <scope>NUCLEOTIDE SEQUENCE [LARGE SCALE GENOMIC DNA]</scope>
    <source>
        <strain evidence="8">CBS 288.86</strain>
    </source>
</reference>
<evidence type="ECO:0000256" key="3">
    <source>
        <dbReference type="ARBA" id="ARBA00022448"/>
    </source>
</evidence>
<keyword evidence="6" id="KW-0539">Nucleus</keyword>
<feature type="compositionally biased region" description="Polar residues" evidence="7">
    <location>
        <begin position="27"/>
        <end position="37"/>
    </location>
</feature>
<dbReference type="PANTHER" id="PTHR28280">
    <property type="entry name" value="SHUTTLING PRE-60S FACTOR ECM1"/>
    <property type="match status" value="1"/>
</dbReference>
<keyword evidence="5" id="KW-0690">Ribosome biogenesis</keyword>
<evidence type="ECO:0000256" key="5">
    <source>
        <dbReference type="ARBA" id="ARBA00022517"/>
    </source>
</evidence>
<dbReference type="OrthoDB" id="5304887at2759"/>
<evidence type="ECO:0000256" key="4">
    <source>
        <dbReference type="ARBA" id="ARBA00022490"/>
    </source>
</evidence>
<evidence type="ECO:0000256" key="6">
    <source>
        <dbReference type="ARBA" id="ARBA00023242"/>
    </source>
</evidence>
<gene>
    <name evidence="8" type="ORF">H103_00164</name>
</gene>
<comment type="subcellular location">
    <subcellularLocation>
        <location evidence="2">Cytoplasm</location>
    </subcellularLocation>
    <subcellularLocation>
        <location evidence="1">Nucleus</location>
    </subcellularLocation>
</comment>
<feature type="compositionally biased region" description="Basic residues" evidence="7">
    <location>
        <begin position="62"/>
        <end position="73"/>
    </location>
</feature>
<feature type="compositionally biased region" description="Basic residues" evidence="7">
    <location>
        <begin position="1"/>
        <end position="20"/>
    </location>
</feature>
<dbReference type="PANTHER" id="PTHR28280:SF1">
    <property type="entry name" value="SHUTTLING PRE-60S FACTOR ECM1"/>
    <property type="match status" value="1"/>
</dbReference>
<dbReference type="InterPro" id="IPR053278">
    <property type="entry name" value="Pre-60S_factor_ECM1"/>
</dbReference>
<evidence type="ECO:0000313" key="8">
    <source>
        <dbReference type="EMBL" id="EZF57635.1"/>
    </source>
</evidence>
<dbReference type="Pfam" id="PF09135">
    <property type="entry name" value="Alb1"/>
    <property type="match status" value="1"/>
</dbReference>
<dbReference type="GO" id="GO:0005730">
    <property type="term" value="C:nucleolus"/>
    <property type="evidence" value="ECO:0007669"/>
    <property type="project" value="TreeGrafter"/>
</dbReference>